<evidence type="ECO:0000256" key="8">
    <source>
        <dbReference type="SAM" id="Phobius"/>
    </source>
</evidence>
<feature type="transmembrane region" description="Helical" evidence="8">
    <location>
        <begin position="412"/>
        <end position="437"/>
    </location>
</feature>
<feature type="transmembrane region" description="Helical" evidence="8">
    <location>
        <begin position="336"/>
        <end position="357"/>
    </location>
</feature>
<organism evidence="10 11">
    <name type="scientific">Parvibaculum lavamentivorans (strain DS-1 / DSM 13023 / NCIMB 13966)</name>
    <dbReference type="NCBI Taxonomy" id="402881"/>
    <lineage>
        <taxon>Bacteria</taxon>
        <taxon>Pseudomonadati</taxon>
        <taxon>Pseudomonadota</taxon>
        <taxon>Alphaproteobacteria</taxon>
        <taxon>Hyphomicrobiales</taxon>
        <taxon>Parvibaculaceae</taxon>
        <taxon>Parvibaculum</taxon>
    </lineage>
</organism>
<feature type="transmembrane region" description="Helical" evidence="8">
    <location>
        <begin position="111"/>
        <end position="129"/>
    </location>
</feature>
<dbReference type="PANTHER" id="PTHR42703">
    <property type="entry name" value="NADH DEHYDROGENASE"/>
    <property type="match status" value="1"/>
</dbReference>
<evidence type="ECO:0000256" key="1">
    <source>
        <dbReference type="ARBA" id="ARBA00004651"/>
    </source>
</evidence>
<protein>
    <submittedName>
        <fullName evidence="10">NADH dehydrogenase (Quinone)</fullName>
        <ecNumber evidence="10">1.6.99.5</ecNumber>
    </submittedName>
</protein>
<dbReference type="OrthoDB" id="9811798at2"/>
<evidence type="ECO:0000259" key="9">
    <source>
        <dbReference type="Pfam" id="PF00361"/>
    </source>
</evidence>
<feature type="transmembrane region" description="Helical" evidence="8">
    <location>
        <begin position="280"/>
        <end position="298"/>
    </location>
</feature>
<dbReference type="PRINTS" id="PR01434">
    <property type="entry name" value="NADHDHGNASE5"/>
</dbReference>
<dbReference type="HOGENOM" id="CLU_007100_9_3_5"/>
<proteinExistence type="inferred from homology"/>
<dbReference type="InterPro" id="IPR050586">
    <property type="entry name" value="CPA3_Na-H_Antiporter_D"/>
</dbReference>
<dbReference type="STRING" id="402881.Plav_2966"/>
<feature type="transmembrane region" description="Helical" evidence="8">
    <location>
        <begin position="36"/>
        <end position="54"/>
    </location>
</feature>
<keyword evidence="10" id="KW-0560">Oxidoreductase</keyword>
<feature type="domain" description="NADH:quinone oxidoreductase/Mrp antiporter transmembrane" evidence="9">
    <location>
        <begin position="130"/>
        <end position="423"/>
    </location>
</feature>
<keyword evidence="3" id="KW-1003">Cell membrane</keyword>
<feature type="transmembrane region" description="Helical" evidence="8">
    <location>
        <begin position="373"/>
        <end position="392"/>
    </location>
</feature>
<dbReference type="GO" id="GO:0016491">
    <property type="term" value="F:oxidoreductase activity"/>
    <property type="evidence" value="ECO:0007669"/>
    <property type="project" value="UniProtKB-KW"/>
</dbReference>
<dbReference type="GO" id="GO:0005886">
    <property type="term" value="C:plasma membrane"/>
    <property type="evidence" value="ECO:0007669"/>
    <property type="project" value="UniProtKB-SubCell"/>
</dbReference>
<feature type="transmembrane region" description="Helical" evidence="8">
    <location>
        <begin position="458"/>
        <end position="481"/>
    </location>
</feature>
<dbReference type="InterPro" id="IPR001750">
    <property type="entry name" value="ND/Mrp_TM"/>
</dbReference>
<feature type="transmembrane region" description="Helical" evidence="8">
    <location>
        <begin position="305"/>
        <end position="324"/>
    </location>
</feature>
<dbReference type="RefSeq" id="WP_012111891.1">
    <property type="nucleotide sequence ID" value="NC_009719.1"/>
</dbReference>
<reference evidence="10 11" key="1">
    <citation type="journal article" date="2011" name="Stand. Genomic Sci.">
        <title>Complete genome sequence of Parvibaculum lavamentivorans type strain (DS-1(T)).</title>
        <authorList>
            <person name="Schleheck D."/>
            <person name="Weiss M."/>
            <person name="Pitluck S."/>
            <person name="Bruce D."/>
            <person name="Land M.L."/>
            <person name="Han S."/>
            <person name="Saunders E."/>
            <person name="Tapia R."/>
            <person name="Detter C."/>
            <person name="Brettin T."/>
            <person name="Han J."/>
            <person name="Woyke T."/>
            <person name="Goodwin L."/>
            <person name="Pennacchio L."/>
            <person name="Nolan M."/>
            <person name="Cook A.M."/>
            <person name="Kjelleberg S."/>
            <person name="Thomas T."/>
        </authorList>
    </citation>
    <scope>NUCLEOTIDE SEQUENCE [LARGE SCALE GENOMIC DNA]</scope>
    <source>
        <strain evidence="11">DS-1 / DSM 13023 / NCIMB 13966</strain>
    </source>
</reference>
<feature type="transmembrane region" description="Helical" evidence="8">
    <location>
        <begin position="207"/>
        <end position="225"/>
    </location>
</feature>
<keyword evidence="5 8" id="KW-1133">Transmembrane helix</keyword>
<evidence type="ECO:0000256" key="6">
    <source>
        <dbReference type="ARBA" id="ARBA00023136"/>
    </source>
</evidence>
<accession>A7HXE0</accession>
<evidence type="ECO:0000256" key="4">
    <source>
        <dbReference type="ARBA" id="ARBA00022692"/>
    </source>
</evidence>
<feature type="transmembrane region" description="Helical" evidence="8">
    <location>
        <begin position="74"/>
        <end position="99"/>
    </location>
</feature>
<evidence type="ECO:0000313" key="10">
    <source>
        <dbReference type="EMBL" id="ABS64573.1"/>
    </source>
</evidence>
<feature type="transmembrane region" description="Helical" evidence="8">
    <location>
        <begin position="135"/>
        <end position="153"/>
    </location>
</feature>
<dbReference type="EMBL" id="CP000774">
    <property type="protein sequence ID" value="ABS64573.1"/>
    <property type="molecule type" value="Genomic_DNA"/>
</dbReference>
<evidence type="ECO:0000256" key="2">
    <source>
        <dbReference type="ARBA" id="ARBA00005346"/>
    </source>
</evidence>
<dbReference type="KEGG" id="pla:Plav_2966"/>
<evidence type="ECO:0000256" key="3">
    <source>
        <dbReference type="ARBA" id="ARBA00022475"/>
    </source>
</evidence>
<evidence type="ECO:0000256" key="7">
    <source>
        <dbReference type="RuleBase" id="RU000320"/>
    </source>
</evidence>
<dbReference type="eggNOG" id="COG0651">
    <property type="taxonomic scope" value="Bacteria"/>
</dbReference>
<gene>
    <name evidence="10" type="ordered locus">Plav_2966</name>
</gene>
<dbReference type="AlphaFoldDB" id="A7HXE0"/>
<keyword evidence="11" id="KW-1185">Reference proteome</keyword>
<dbReference type="Pfam" id="PF00361">
    <property type="entry name" value="Proton_antipo_M"/>
    <property type="match status" value="1"/>
</dbReference>
<sequence length="501" mass="53190">MTDTTALLIALGLPAAATFMIAALGSRPNLRDATSVIASLLTFAVVLYLLNGFLDGARPSITLFEVMPGLVVNFAIEPLGMLFATVASGLWIVTAIYSIGYMRGAGEKKQTRFYICFAIAISAALGIAFSGNLFTLFIFYEVLTISTYPLVAHKETPEARRGARIYLAILMTTSILFLLVAVIWTWNLAGTMDFRPGGILEGRIDPAYVPLLLALFAFGIGKAALMPFHRWLPAAMVAPTPVSALLHAVAVVKAGVFTMLKVGTYIFGVGFLSRTGAAEWLVWLAAASILIASIIALTKDDLKERLAYSTVSQLSYITLGMALANQMGVVGGGMHIVMHAMGKITLFMCAGAIYVAAHKTKVSELDGLGRKMPFTFIAFTLASLSIIGLPPFGGAWSKWYLMLSAAEAEHLIIIGVLMVSSLLNVAYLLPVAARAFFAPPKGGVAHSLGAAASPQGGLAEAPALCVVPLCITAIGCIFLFFTVNGLYEFLLHVPILPESAP</sequence>
<keyword evidence="6 8" id="KW-0472">Membrane</keyword>
<evidence type="ECO:0000256" key="5">
    <source>
        <dbReference type="ARBA" id="ARBA00022989"/>
    </source>
</evidence>
<name>A7HXE0_PARL1</name>
<keyword evidence="4 7" id="KW-0812">Transmembrane</keyword>
<comment type="subcellular location">
    <subcellularLocation>
        <location evidence="1">Cell membrane</location>
        <topology evidence="1">Multi-pass membrane protein</topology>
    </subcellularLocation>
    <subcellularLocation>
        <location evidence="7">Membrane</location>
        <topology evidence="7">Multi-pass membrane protein</topology>
    </subcellularLocation>
</comment>
<dbReference type="PANTHER" id="PTHR42703:SF1">
    <property type="entry name" value="NA(+)_H(+) ANTIPORTER SUBUNIT D1"/>
    <property type="match status" value="1"/>
</dbReference>
<dbReference type="EC" id="1.6.99.5" evidence="10"/>
<feature type="transmembrane region" description="Helical" evidence="8">
    <location>
        <begin position="6"/>
        <end position="24"/>
    </location>
</feature>
<feature type="transmembrane region" description="Helical" evidence="8">
    <location>
        <begin position="165"/>
        <end position="187"/>
    </location>
</feature>
<feature type="transmembrane region" description="Helical" evidence="8">
    <location>
        <begin position="237"/>
        <end position="260"/>
    </location>
</feature>
<dbReference type="Proteomes" id="UP000006377">
    <property type="component" value="Chromosome"/>
</dbReference>
<comment type="similarity">
    <text evidence="2">Belongs to the CPA3 antiporters (TC 2.A.63) subunit D family.</text>
</comment>
<evidence type="ECO:0000313" key="11">
    <source>
        <dbReference type="Proteomes" id="UP000006377"/>
    </source>
</evidence>